<accession>A0ABV1BNR5</accession>
<evidence type="ECO:0000256" key="3">
    <source>
        <dbReference type="ARBA" id="ARBA00022989"/>
    </source>
</evidence>
<keyword evidence="3 5" id="KW-1133">Transmembrane helix</keyword>
<proteinExistence type="predicted"/>
<name>A0ABV1BNR5_9FIRM</name>
<keyword evidence="2 5" id="KW-0812">Transmembrane</keyword>
<feature type="transmembrane region" description="Helical" evidence="5">
    <location>
        <begin position="12"/>
        <end position="31"/>
    </location>
</feature>
<evidence type="ECO:0000259" key="6">
    <source>
        <dbReference type="Pfam" id="PF04932"/>
    </source>
</evidence>
<evidence type="ECO:0000256" key="4">
    <source>
        <dbReference type="ARBA" id="ARBA00023136"/>
    </source>
</evidence>
<evidence type="ECO:0000313" key="8">
    <source>
        <dbReference type="Proteomes" id="UP001496146"/>
    </source>
</evidence>
<evidence type="ECO:0000256" key="2">
    <source>
        <dbReference type="ARBA" id="ARBA00022692"/>
    </source>
</evidence>
<sequence length="402" mass="46311">MRIRKIDFMELLFLLLVLTGEHFFYLVNLPITEMDLAVIIAVVMFFVYLLYYKGVGLPNTDKPTKILLTAIALMVVCSAVRSQQSYGQSILMGLRPQRYYLILLAYFPIKNVILSRKGGFKWVINVMLGVGIAAATIYSIQYLVFPFKFLIVDYDYRFGQVRLRFNEVGTLFSMFYAYYKIIKRPCWKWGFIFAIHLFYYIAVIKGRSGIIVLALVLTILLILFNRQKWKAAVSIFAVAVVLLYAPIPIVDQYLEGFREGIDSYQSQTDVRYKGQQFYIQSVTEDIPSMIFGKGYVNIQSSSAVRISRAKDFYIVDNGYFGLAYFYGFFGVACNILMCLYISISTYKLQRKLDFGIECGVGIGIYLIAVSILVPYMLYYYTYCLLAVELALIDKMKQLERGM</sequence>
<keyword evidence="8" id="KW-1185">Reference proteome</keyword>
<evidence type="ECO:0000256" key="1">
    <source>
        <dbReference type="ARBA" id="ARBA00004141"/>
    </source>
</evidence>
<dbReference type="Proteomes" id="UP001496146">
    <property type="component" value="Unassembled WGS sequence"/>
</dbReference>
<keyword evidence="4 5" id="KW-0472">Membrane</keyword>
<feature type="transmembrane region" description="Helical" evidence="5">
    <location>
        <begin position="186"/>
        <end position="202"/>
    </location>
</feature>
<evidence type="ECO:0000256" key="5">
    <source>
        <dbReference type="SAM" id="Phobius"/>
    </source>
</evidence>
<organism evidence="7 8">
    <name type="scientific">Faecalibacterium faecis</name>
    <dbReference type="NCBI Taxonomy" id="3133157"/>
    <lineage>
        <taxon>Bacteria</taxon>
        <taxon>Bacillati</taxon>
        <taxon>Bacillota</taxon>
        <taxon>Clostridia</taxon>
        <taxon>Eubacteriales</taxon>
        <taxon>Oscillospiraceae</taxon>
        <taxon>Faecalibacterium</taxon>
    </lineage>
</organism>
<dbReference type="Pfam" id="PF04932">
    <property type="entry name" value="Wzy_C"/>
    <property type="match status" value="1"/>
</dbReference>
<feature type="transmembrane region" description="Helical" evidence="5">
    <location>
        <begin position="231"/>
        <end position="250"/>
    </location>
</feature>
<feature type="domain" description="O-antigen ligase-related" evidence="6">
    <location>
        <begin position="195"/>
        <end position="333"/>
    </location>
</feature>
<dbReference type="EMBL" id="JBBMEP010000014">
    <property type="protein sequence ID" value="MEQ2377399.1"/>
    <property type="molecule type" value="Genomic_DNA"/>
</dbReference>
<protein>
    <submittedName>
        <fullName evidence="7">O-antigen ligase family protein</fullName>
    </submittedName>
</protein>
<feature type="transmembrane region" description="Helical" evidence="5">
    <location>
        <begin position="354"/>
        <end position="373"/>
    </location>
</feature>
<dbReference type="GO" id="GO:0016874">
    <property type="term" value="F:ligase activity"/>
    <property type="evidence" value="ECO:0007669"/>
    <property type="project" value="UniProtKB-KW"/>
</dbReference>
<gene>
    <name evidence="7" type="ORF">WMO17_08585</name>
</gene>
<comment type="caution">
    <text evidence="7">The sequence shown here is derived from an EMBL/GenBank/DDBJ whole genome shotgun (WGS) entry which is preliminary data.</text>
</comment>
<dbReference type="RefSeq" id="WP_349137886.1">
    <property type="nucleotide sequence ID" value="NZ_JBBMEP010000014.1"/>
</dbReference>
<dbReference type="InterPro" id="IPR007016">
    <property type="entry name" value="O-antigen_ligase-rel_domated"/>
</dbReference>
<feature type="transmembrane region" description="Helical" evidence="5">
    <location>
        <begin position="37"/>
        <end position="54"/>
    </location>
</feature>
<comment type="subcellular location">
    <subcellularLocation>
        <location evidence="1">Membrane</location>
        <topology evidence="1">Multi-pass membrane protein</topology>
    </subcellularLocation>
</comment>
<reference evidence="7 8" key="1">
    <citation type="submission" date="2024-03" db="EMBL/GenBank/DDBJ databases">
        <title>Human intestinal bacterial collection.</title>
        <authorList>
            <person name="Pauvert C."/>
            <person name="Hitch T.C.A."/>
            <person name="Clavel T."/>
        </authorList>
    </citation>
    <scope>NUCLEOTIDE SEQUENCE [LARGE SCALE GENOMIC DNA]</scope>
    <source>
        <strain evidence="7 8">CLA-JM-H7-B</strain>
    </source>
</reference>
<feature type="transmembrane region" description="Helical" evidence="5">
    <location>
        <begin position="122"/>
        <end position="143"/>
    </location>
</feature>
<evidence type="ECO:0000313" key="7">
    <source>
        <dbReference type="EMBL" id="MEQ2377399.1"/>
    </source>
</evidence>
<keyword evidence="7" id="KW-0436">Ligase</keyword>
<feature type="transmembrane region" description="Helical" evidence="5">
    <location>
        <begin position="323"/>
        <end position="342"/>
    </location>
</feature>
<feature type="transmembrane region" description="Helical" evidence="5">
    <location>
        <begin position="163"/>
        <end position="179"/>
    </location>
</feature>
<feature type="transmembrane region" description="Helical" evidence="5">
    <location>
        <begin position="208"/>
        <end position="224"/>
    </location>
</feature>